<sequence length="366" mass="39770">MTPQPPKRSNQSDAAALDEVEELSTSLSTIAPAGRLRARLLQRDPHSGPALDETLVATAAWLANKDPDIRADQLGQLRSWLRHCEREHVHPLRAQVWDVIRWLDSLAPGRTPTAVPSALASLRSWYSQLHHRGICASHPAADLCRAPTVAAHEPSGTHGVSASATLVDYAEGHAVACGDETEWNETNWRDAALIAIWFHTAIAPPALLDLDLAELQWKPGTTHAPERGAAWHGDHERDRVPLAGQPARLLVRYLTRRAARQRLPLEQLLGPLLATAPLQRTPDQRLTDMEVINILARFAPECGLPPRAGLTPCPTGHTDADHRPAPRTIHAPGDADGEPSGAPLRWGALTIKSHRGDQPIAGPVIS</sequence>
<protein>
    <recommendedName>
        <fullName evidence="4">Integrase</fullName>
    </recommendedName>
</protein>
<organism evidence="2 3">
    <name type="scientific">Nonomuraea guangzhouensis</name>
    <dbReference type="NCBI Taxonomy" id="1291555"/>
    <lineage>
        <taxon>Bacteria</taxon>
        <taxon>Bacillati</taxon>
        <taxon>Actinomycetota</taxon>
        <taxon>Actinomycetes</taxon>
        <taxon>Streptosporangiales</taxon>
        <taxon>Streptosporangiaceae</taxon>
        <taxon>Nonomuraea</taxon>
    </lineage>
</organism>
<proteinExistence type="predicted"/>
<evidence type="ECO:0000313" key="3">
    <source>
        <dbReference type="Proteomes" id="UP001597097"/>
    </source>
</evidence>
<dbReference type="Proteomes" id="UP001597097">
    <property type="component" value="Unassembled WGS sequence"/>
</dbReference>
<gene>
    <name evidence="2" type="ORF">ACFSJ0_53835</name>
</gene>
<keyword evidence="3" id="KW-1185">Reference proteome</keyword>
<name>A0ABW4GXQ5_9ACTN</name>
<evidence type="ECO:0000256" key="1">
    <source>
        <dbReference type="SAM" id="MobiDB-lite"/>
    </source>
</evidence>
<dbReference type="RefSeq" id="WP_219537647.1">
    <property type="nucleotide sequence ID" value="NZ_JAHKRM010000039.1"/>
</dbReference>
<reference evidence="3" key="1">
    <citation type="journal article" date="2019" name="Int. J. Syst. Evol. Microbiol.">
        <title>The Global Catalogue of Microorganisms (GCM) 10K type strain sequencing project: providing services to taxonomists for standard genome sequencing and annotation.</title>
        <authorList>
            <consortium name="The Broad Institute Genomics Platform"/>
            <consortium name="The Broad Institute Genome Sequencing Center for Infectious Disease"/>
            <person name="Wu L."/>
            <person name="Ma J."/>
        </authorList>
    </citation>
    <scope>NUCLEOTIDE SEQUENCE [LARGE SCALE GENOMIC DNA]</scope>
    <source>
        <strain evidence="3">CGMCC 1.15399</strain>
    </source>
</reference>
<dbReference type="EMBL" id="JBHUCM010000053">
    <property type="protein sequence ID" value="MFD1546007.1"/>
    <property type="molecule type" value="Genomic_DNA"/>
</dbReference>
<accession>A0ABW4GXQ5</accession>
<comment type="caution">
    <text evidence="2">The sequence shown here is derived from an EMBL/GenBank/DDBJ whole genome shotgun (WGS) entry which is preliminary data.</text>
</comment>
<evidence type="ECO:0000313" key="2">
    <source>
        <dbReference type="EMBL" id="MFD1546007.1"/>
    </source>
</evidence>
<feature type="region of interest" description="Disordered" evidence="1">
    <location>
        <begin position="312"/>
        <end position="341"/>
    </location>
</feature>
<evidence type="ECO:0008006" key="4">
    <source>
        <dbReference type="Google" id="ProtNLM"/>
    </source>
</evidence>